<dbReference type="Pfam" id="PF04542">
    <property type="entry name" value="Sigma70_r2"/>
    <property type="match status" value="1"/>
</dbReference>
<proteinExistence type="inferred from homology"/>
<comment type="similarity">
    <text evidence="1">Belongs to the sigma-70 factor family. ECF subfamily.</text>
</comment>
<keyword evidence="8" id="KW-1185">Reference proteome</keyword>
<keyword evidence="3" id="KW-0731">Sigma factor</keyword>
<sequence length="190" mass="21629">MDRPLAPLLGRVARQDRAALRELYDATVERLLAVATRLLDDRGAAEDVVQEVFVAVWTRADQLPELREHPLAWLTTMVRHRAIDQLRRRRPEVPLQWQDADGEEHAVDLPDPEANPARRLMEAQSDQRLRDCLGRLEPEPRDAVLLAYFEGLTHGELAERLGKPLGTVKAWVRRSLGRLRDCLGDLEALA</sequence>
<dbReference type="PANTHER" id="PTHR43133:SF62">
    <property type="entry name" value="RNA POLYMERASE SIGMA FACTOR SIGZ"/>
    <property type="match status" value="1"/>
</dbReference>
<dbReference type="STRING" id="1547922.ISF6_1806"/>
<evidence type="ECO:0000256" key="4">
    <source>
        <dbReference type="ARBA" id="ARBA00023163"/>
    </source>
</evidence>
<name>A0A0K8P007_PISS1</name>
<dbReference type="CDD" id="cd06171">
    <property type="entry name" value="Sigma70_r4"/>
    <property type="match status" value="1"/>
</dbReference>
<keyword evidence="4" id="KW-0804">Transcription</keyword>
<gene>
    <name evidence="7" type="ORF">ISF6_1806</name>
</gene>
<dbReference type="InterPro" id="IPR014284">
    <property type="entry name" value="RNA_pol_sigma-70_dom"/>
</dbReference>
<dbReference type="InterPro" id="IPR013324">
    <property type="entry name" value="RNA_pol_sigma_r3/r4-like"/>
</dbReference>
<evidence type="ECO:0000259" key="5">
    <source>
        <dbReference type="Pfam" id="PF04542"/>
    </source>
</evidence>
<dbReference type="OrthoDB" id="9784272at2"/>
<dbReference type="SUPFAM" id="SSF88946">
    <property type="entry name" value="Sigma2 domain of RNA polymerase sigma factors"/>
    <property type="match status" value="1"/>
</dbReference>
<dbReference type="SUPFAM" id="SSF88659">
    <property type="entry name" value="Sigma3 and sigma4 domains of RNA polymerase sigma factors"/>
    <property type="match status" value="1"/>
</dbReference>
<evidence type="ECO:0000313" key="7">
    <source>
        <dbReference type="EMBL" id="GAP35966.1"/>
    </source>
</evidence>
<dbReference type="InterPro" id="IPR007627">
    <property type="entry name" value="RNA_pol_sigma70_r2"/>
</dbReference>
<dbReference type="InterPro" id="IPR013249">
    <property type="entry name" value="RNA_pol_sigma70_r4_t2"/>
</dbReference>
<dbReference type="NCBIfam" id="TIGR02937">
    <property type="entry name" value="sigma70-ECF"/>
    <property type="match status" value="1"/>
</dbReference>
<comment type="caution">
    <text evidence="7">The sequence shown here is derived from an EMBL/GenBank/DDBJ whole genome shotgun (WGS) entry which is preliminary data.</text>
</comment>
<dbReference type="PANTHER" id="PTHR43133">
    <property type="entry name" value="RNA POLYMERASE ECF-TYPE SIGMA FACTO"/>
    <property type="match status" value="1"/>
</dbReference>
<dbReference type="EMBL" id="BBYR01000030">
    <property type="protein sequence ID" value="GAP35966.1"/>
    <property type="molecule type" value="Genomic_DNA"/>
</dbReference>
<dbReference type="InterPro" id="IPR036388">
    <property type="entry name" value="WH-like_DNA-bd_sf"/>
</dbReference>
<accession>A0A0K8P007</accession>
<dbReference type="GO" id="GO:0016987">
    <property type="term" value="F:sigma factor activity"/>
    <property type="evidence" value="ECO:0007669"/>
    <property type="project" value="UniProtKB-KW"/>
</dbReference>
<dbReference type="AlphaFoldDB" id="A0A0K8P007"/>
<dbReference type="Gene3D" id="1.10.1740.10">
    <property type="match status" value="1"/>
</dbReference>
<dbReference type="Pfam" id="PF08281">
    <property type="entry name" value="Sigma70_r4_2"/>
    <property type="match status" value="1"/>
</dbReference>
<dbReference type="GO" id="GO:0006352">
    <property type="term" value="P:DNA-templated transcription initiation"/>
    <property type="evidence" value="ECO:0007669"/>
    <property type="project" value="InterPro"/>
</dbReference>
<organism evidence="7 8">
    <name type="scientific">Piscinibacter sakaiensis</name>
    <name type="common">Ideonella sakaiensis</name>
    <dbReference type="NCBI Taxonomy" id="1547922"/>
    <lineage>
        <taxon>Bacteria</taxon>
        <taxon>Pseudomonadati</taxon>
        <taxon>Pseudomonadota</taxon>
        <taxon>Betaproteobacteria</taxon>
        <taxon>Burkholderiales</taxon>
        <taxon>Sphaerotilaceae</taxon>
        <taxon>Piscinibacter</taxon>
    </lineage>
</organism>
<dbReference type="RefSeq" id="WP_054019990.1">
    <property type="nucleotide sequence ID" value="NZ_BBYR01000030.1"/>
</dbReference>
<evidence type="ECO:0000256" key="3">
    <source>
        <dbReference type="ARBA" id="ARBA00023082"/>
    </source>
</evidence>
<evidence type="ECO:0000259" key="6">
    <source>
        <dbReference type="Pfam" id="PF08281"/>
    </source>
</evidence>
<dbReference type="Gene3D" id="1.10.10.10">
    <property type="entry name" value="Winged helix-like DNA-binding domain superfamily/Winged helix DNA-binding domain"/>
    <property type="match status" value="1"/>
</dbReference>
<keyword evidence="2" id="KW-0805">Transcription regulation</keyword>
<dbReference type="GO" id="GO:0003677">
    <property type="term" value="F:DNA binding"/>
    <property type="evidence" value="ECO:0007669"/>
    <property type="project" value="InterPro"/>
</dbReference>
<evidence type="ECO:0000313" key="8">
    <source>
        <dbReference type="Proteomes" id="UP000037660"/>
    </source>
</evidence>
<feature type="domain" description="RNA polymerase sigma factor 70 region 4 type 2" evidence="6">
    <location>
        <begin position="127"/>
        <end position="179"/>
    </location>
</feature>
<reference evidence="8" key="1">
    <citation type="submission" date="2015-07" db="EMBL/GenBank/DDBJ databases">
        <title>Discovery of a poly(ethylene terephthalate assimilation.</title>
        <authorList>
            <person name="Yoshida S."/>
            <person name="Hiraga K."/>
            <person name="Takehana T."/>
            <person name="Taniguchi I."/>
            <person name="Yamaji H."/>
            <person name="Maeda Y."/>
            <person name="Toyohara K."/>
            <person name="Miyamoto K."/>
            <person name="Kimura Y."/>
            <person name="Oda K."/>
        </authorList>
    </citation>
    <scope>NUCLEOTIDE SEQUENCE [LARGE SCALE GENOMIC DNA]</scope>
    <source>
        <strain evidence="8">NBRC 110686 / TISTR 2288 / 201-F6</strain>
    </source>
</reference>
<dbReference type="InterPro" id="IPR039425">
    <property type="entry name" value="RNA_pol_sigma-70-like"/>
</dbReference>
<reference evidence="7 8" key="2">
    <citation type="journal article" date="2016" name="Science">
        <title>A bacterium that degrades and assimilates poly(ethylene terephthalate).</title>
        <authorList>
            <person name="Yoshida S."/>
            <person name="Hiraga K."/>
            <person name="Takehana T."/>
            <person name="Taniguchi I."/>
            <person name="Yamaji H."/>
            <person name="Maeda Y."/>
            <person name="Toyohara K."/>
            <person name="Miyamoto K."/>
            <person name="Kimura Y."/>
            <person name="Oda K."/>
        </authorList>
    </citation>
    <scope>NUCLEOTIDE SEQUENCE [LARGE SCALE GENOMIC DNA]</scope>
    <source>
        <strain evidence="8">NBRC 110686 / TISTR 2288 / 201-F6</strain>
    </source>
</reference>
<feature type="domain" description="RNA polymerase sigma-70 region 2" evidence="5">
    <location>
        <begin position="23"/>
        <end position="90"/>
    </location>
</feature>
<evidence type="ECO:0000256" key="1">
    <source>
        <dbReference type="ARBA" id="ARBA00010641"/>
    </source>
</evidence>
<dbReference type="Proteomes" id="UP000037660">
    <property type="component" value="Unassembled WGS sequence"/>
</dbReference>
<evidence type="ECO:0000256" key="2">
    <source>
        <dbReference type="ARBA" id="ARBA00023015"/>
    </source>
</evidence>
<dbReference type="InterPro" id="IPR013325">
    <property type="entry name" value="RNA_pol_sigma_r2"/>
</dbReference>
<protein>
    <submittedName>
        <fullName evidence="7">RNA polymerase sigma factor</fullName>
    </submittedName>
</protein>